<sequence length="171" mass="19132">MIRLSNIQLPLDHDASAIEHAILSLLDIPVEKLVRFTVFRRGYDARKKSNIFLIYTIDVETTCDQALLSQFADHQQVKIAPDLNYHPVAQAPENLTERPIIIGFGPCGLLAALVLAQMGYKPIVLERGKEVRERTKDTFGFWRKKSSTPSPTCNLVKAVQGLFLTVSSIAK</sequence>
<proteinExistence type="predicted"/>
<evidence type="ECO:0000313" key="2">
    <source>
        <dbReference type="Proteomes" id="UP001431181"/>
    </source>
</evidence>
<protein>
    <recommendedName>
        <fullName evidence="3">FAD binding domain-containing protein</fullName>
    </recommendedName>
</protein>
<evidence type="ECO:0008006" key="3">
    <source>
        <dbReference type="Google" id="ProtNLM"/>
    </source>
</evidence>
<keyword evidence="2" id="KW-1185">Reference proteome</keyword>
<dbReference type="InterPro" id="IPR036188">
    <property type="entry name" value="FAD/NAD-bd_sf"/>
</dbReference>
<dbReference type="PANTHER" id="PTHR42842">
    <property type="entry name" value="FAD/NAD(P)-BINDING OXIDOREDUCTASE"/>
    <property type="match status" value="1"/>
</dbReference>
<name>A0ABT3KBA5_9GAMM</name>
<dbReference type="EMBL" id="JAPEUL010000004">
    <property type="protein sequence ID" value="MCW4627817.1"/>
    <property type="molecule type" value="Genomic_DNA"/>
</dbReference>
<dbReference type="Proteomes" id="UP001431181">
    <property type="component" value="Unassembled WGS sequence"/>
</dbReference>
<gene>
    <name evidence="1" type="ORF">ONZ52_01770</name>
</gene>
<evidence type="ECO:0000313" key="1">
    <source>
        <dbReference type="EMBL" id="MCW4627817.1"/>
    </source>
</evidence>
<dbReference type="PANTHER" id="PTHR42842:SF3">
    <property type="entry name" value="FAD_NAD(P)-BINDING OXIDOREDUCTASE FAMILY PROTEIN"/>
    <property type="match status" value="1"/>
</dbReference>
<dbReference type="Gene3D" id="3.30.70.2700">
    <property type="match status" value="1"/>
</dbReference>
<organism evidence="1 2">
    <name type="scientific">Marinomonas rhodophyticola</name>
    <dbReference type="NCBI Taxonomy" id="2992803"/>
    <lineage>
        <taxon>Bacteria</taxon>
        <taxon>Pseudomonadati</taxon>
        <taxon>Pseudomonadota</taxon>
        <taxon>Gammaproteobacteria</taxon>
        <taxon>Oceanospirillales</taxon>
        <taxon>Oceanospirillaceae</taxon>
        <taxon>Marinomonas</taxon>
    </lineage>
</organism>
<dbReference type="SUPFAM" id="SSF51971">
    <property type="entry name" value="Nucleotide-binding domain"/>
    <property type="match status" value="1"/>
</dbReference>
<dbReference type="RefSeq" id="WP_265216918.1">
    <property type="nucleotide sequence ID" value="NZ_JAPEUL010000004.1"/>
</dbReference>
<reference evidence="1" key="1">
    <citation type="submission" date="2022-11" db="EMBL/GenBank/DDBJ databases">
        <title>Marinomonas sp. nov., isolated from marine algae.</title>
        <authorList>
            <person name="Choi D.G."/>
            <person name="Kim J.M."/>
            <person name="Lee J.K."/>
            <person name="Baek J.H."/>
            <person name="Jeon C.O."/>
        </authorList>
    </citation>
    <scope>NUCLEOTIDE SEQUENCE</scope>
    <source>
        <strain evidence="1">KJ51-3</strain>
    </source>
</reference>
<comment type="caution">
    <text evidence="1">The sequence shown here is derived from an EMBL/GenBank/DDBJ whole genome shotgun (WGS) entry which is preliminary data.</text>
</comment>
<dbReference type="InterPro" id="IPR028348">
    <property type="entry name" value="FAD-binding_protein"/>
</dbReference>
<dbReference type="Gene3D" id="3.50.50.60">
    <property type="entry name" value="FAD/NAD(P)-binding domain"/>
    <property type="match status" value="1"/>
</dbReference>
<accession>A0ABT3KBA5</accession>